<proteinExistence type="predicted"/>
<name>A0A3E2GWL9_SCYLI</name>
<organism evidence="1 2">
    <name type="scientific">Scytalidium lignicola</name>
    <name type="common">Hyphomycete</name>
    <dbReference type="NCBI Taxonomy" id="5539"/>
    <lineage>
        <taxon>Eukaryota</taxon>
        <taxon>Fungi</taxon>
        <taxon>Dikarya</taxon>
        <taxon>Ascomycota</taxon>
        <taxon>Pezizomycotina</taxon>
        <taxon>Leotiomycetes</taxon>
        <taxon>Leotiomycetes incertae sedis</taxon>
        <taxon>Scytalidium</taxon>
    </lineage>
</organism>
<accession>A0A3E2GWL9</accession>
<evidence type="ECO:0000313" key="2">
    <source>
        <dbReference type="Proteomes" id="UP000258309"/>
    </source>
</evidence>
<evidence type="ECO:0008006" key="3">
    <source>
        <dbReference type="Google" id="ProtNLM"/>
    </source>
</evidence>
<comment type="caution">
    <text evidence="1">The sequence shown here is derived from an EMBL/GenBank/DDBJ whole genome shotgun (WGS) entry which is preliminary data.</text>
</comment>
<keyword evidence="2" id="KW-1185">Reference proteome</keyword>
<sequence>MDHLPKLQDPYHAHISIPFLGKAPLEGQGFWDYPATQGFNVEELMNGLTTRGVYLGLLKYPRRNGVFDYGELAAFFQAWWYFGMLNEVLGVAVDLNDFLQPNIREAQGEITTPDVRITTKKLEIYLHEWRKRLEKLPKEEIIRRLKDAMKCITQVHQWIEDLSSRIEYHVREPVQEPYVPPEILNLKQHIRFGKDGKIRVSDTAFALITKRYGNGVERRVDAKGRIKLPIEELKNADGEAWTKFGRKILPEELELSICILGFTLSHATRSISLKVGLDLTEAPSHDGWYCPKFIYNRMIFEGHCRRSINRFTPTLLLVGGYLSSRLQFPGVVEPSHAKCSETECTSDKMEDSMYTRSHQDGCQGCSDVSMPDVMDSVADILRNGGIPVLHLLPGSTPEKIEVEVRPTTPDVPYLAFSHVWSDGLETGGSSTLQFFWILLGRHGLCSSRNSKRSAGSVGKAENLRAIAISRMRKVYAEADKVLILDKHLSTMSSKRSIFEFSLRLTLSKWMRRLWTMHEGAVARPGAVFVKLKEGVTSLRKVLYDLTVAKERDSSKEYNSILGSLGMMEVLTPWSFCLEVDTKNPEEVFEFVWNESRSRETKYESDRHVVVGSLLQLEGQQTYKMADDEKIKWLFSNIRFIPPGVLFMGGPRLRDEGWRWAPSSLSKEGRSIRNTPEVPSATLQQRGLDVTLYGWTLDSHPEWNRRFKYDGKWTDILPKSNEPVGRCVWAVELCYENQPAELYSVGVAEVDHAELQLSVSLLALIFQANFDIYRNFTRAALVSIQDTEGRVKTVVSKPAMNLT</sequence>
<dbReference type="PANTHER" id="PTHR39596">
    <property type="match status" value="1"/>
</dbReference>
<protein>
    <recommendedName>
        <fullName evidence="3">Heterokaryon incompatibility domain-containing protein</fullName>
    </recommendedName>
</protein>
<feature type="non-terminal residue" evidence="1">
    <location>
        <position position="1"/>
    </location>
</feature>
<reference evidence="1 2" key="1">
    <citation type="submission" date="2018-05" db="EMBL/GenBank/DDBJ databases">
        <title>Draft genome sequence of Scytalidium lignicola DSM 105466, a ubiquitous saprotrophic fungus.</title>
        <authorList>
            <person name="Buettner E."/>
            <person name="Gebauer A.M."/>
            <person name="Hofrichter M."/>
            <person name="Liers C."/>
            <person name="Kellner H."/>
        </authorList>
    </citation>
    <scope>NUCLEOTIDE SEQUENCE [LARGE SCALE GENOMIC DNA]</scope>
    <source>
        <strain evidence="1 2">DSM 105466</strain>
    </source>
</reference>
<gene>
    <name evidence="1" type="ORF">B7463_g10930</name>
</gene>
<dbReference type="EMBL" id="NCSJ02000335">
    <property type="protein sequence ID" value="RFU25417.1"/>
    <property type="molecule type" value="Genomic_DNA"/>
</dbReference>
<dbReference type="Proteomes" id="UP000258309">
    <property type="component" value="Unassembled WGS sequence"/>
</dbReference>
<evidence type="ECO:0000313" key="1">
    <source>
        <dbReference type="EMBL" id="RFU25417.1"/>
    </source>
</evidence>
<dbReference type="AlphaFoldDB" id="A0A3E2GWL9"/>
<dbReference type="PANTHER" id="PTHR39596:SF2">
    <property type="entry name" value="HET DOMAIN PROTEIN (AFU_ORTHOLOGUE AFUA_1G17550)-RELATED"/>
    <property type="match status" value="1"/>
</dbReference>
<dbReference type="OMA" id="WTMHEGA"/>
<feature type="non-terminal residue" evidence="1">
    <location>
        <position position="802"/>
    </location>
</feature>
<dbReference type="OrthoDB" id="2426273at2759"/>